<keyword evidence="3" id="KW-1185">Reference proteome</keyword>
<protein>
    <submittedName>
        <fullName evidence="2">Uncharacterized protein</fullName>
    </submittedName>
</protein>
<feature type="region of interest" description="Disordered" evidence="1">
    <location>
        <begin position="29"/>
        <end position="71"/>
    </location>
</feature>
<name>A0A843XNS5_COLES</name>
<dbReference type="AlphaFoldDB" id="A0A843XNS5"/>
<evidence type="ECO:0000256" key="1">
    <source>
        <dbReference type="SAM" id="MobiDB-lite"/>
    </source>
</evidence>
<proteinExistence type="predicted"/>
<sequence length="71" mass="7751">MCCGASRNSRRGRDRCTLTSGNFVVQPARRPCGNPWSEENYRGLGQGVTSPTEGISDGEFITSQERGFPIV</sequence>
<comment type="caution">
    <text evidence="2">The sequence shown here is derived from an EMBL/GenBank/DDBJ whole genome shotgun (WGS) entry which is preliminary data.</text>
</comment>
<dbReference type="Proteomes" id="UP000652761">
    <property type="component" value="Unassembled WGS sequence"/>
</dbReference>
<gene>
    <name evidence="2" type="ORF">Taro_053852</name>
</gene>
<evidence type="ECO:0000313" key="3">
    <source>
        <dbReference type="Proteomes" id="UP000652761"/>
    </source>
</evidence>
<reference evidence="2" key="1">
    <citation type="submission" date="2017-07" db="EMBL/GenBank/DDBJ databases">
        <title>Taro Niue Genome Assembly and Annotation.</title>
        <authorList>
            <person name="Atibalentja N."/>
            <person name="Keating K."/>
            <person name="Fields C.J."/>
        </authorList>
    </citation>
    <scope>NUCLEOTIDE SEQUENCE</scope>
    <source>
        <strain evidence="2">Niue_2</strain>
        <tissue evidence="2">Leaf</tissue>
    </source>
</reference>
<accession>A0A843XNS5</accession>
<dbReference type="EMBL" id="NMUH01010227">
    <property type="protein sequence ID" value="MQM20823.1"/>
    <property type="molecule type" value="Genomic_DNA"/>
</dbReference>
<evidence type="ECO:0000313" key="2">
    <source>
        <dbReference type="EMBL" id="MQM20823.1"/>
    </source>
</evidence>
<organism evidence="2 3">
    <name type="scientific">Colocasia esculenta</name>
    <name type="common">Wild taro</name>
    <name type="synonym">Arum esculentum</name>
    <dbReference type="NCBI Taxonomy" id="4460"/>
    <lineage>
        <taxon>Eukaryota</taxon>
        <taxon>Viridiplantae</taxon>
        <taxon>Streptophyta</taxon>
        <taxon>Embryophyta</taxon>
        <taxon>Tracheophyta</taxon>
        <taxon>Spermatophyta</taxon>
        <taxon>Magnoliopsida</taxon>
        <taxon>Liliopsida</taxon>
        <taxon>Araceae</taxon>
        <taxon>Aroideae</taxon>
        <taxon>Colocasieae</taxon>
        <taxon>Colocasia</taxon>
    </lineage>
</organism>